<comment type="caution">
    <text evidence="2">The sequence shown here is derived from an EMBL/GenBank/DDBJ whole genome shotgun (WGS) entry which is preliminary data.</text>
</comment>
<dbReference type="Proteomes" id="UP000020218">
    <property type="component" value="Unassembled WGS sequence"/>
</dbReference>
<dbReference type="InterPro" id="IPR052553">
    <property type="entry name" value="CbiG_hydrolase"/>
</dbReference>
<organism evidence="2 3">
    <name type="scientific">Candidatus Accumulibacter adjunctus</name>
    <dbReference type="NCBI Taxonomy" id="1454001"/>
    <lineage>
        <taxon>Bacteria</taxon>
        <taxon>Pseudomonadati</taxon>
        <taxon>Pseudomonadota</taxon>
        <taxon>Betaproteobacteria</taxon>
        <taxon>Candidatus Accumulibacter</taxon>
    </lineage>
</organism>
<dbReference type="SUPFAM" id="SSF159664">
    <property type="entry name" value="CobE/GbiG C-terminal domain-like"/>
    <property type="match status" value="1"/>
</dbReference>
<dbReference type="Gene3D" id="3.30.420.180">
    <property type="entry name" value="CobE/GbiG C-terminal domain"/>
    <property type="match status" value="1"/>
</dbReference>
<sequence length="133" mass="13412">MAPPLALGLGCDRGTPATTIAQAIAEALAACGGELADVRAVASIDLKADEAGLAAVAHANGWTIVFHPASELAAVEVPNPSETVRRHTGTPSVSEAAALLAAGADSRHLLIEKHRLRGADGRNATVSIARIPA</sequence>
<dbReference type="PATRIC" id="fig|1454001.3.peg.537"/>
<dbReference type="PANTHER" id="PTHR37477">
    <property type="entry name" value="COBALT-PRECORRIN-5A HYDROLASE"/>
    <property type="match status" value="1"/>
</dbReference>
<feature type="domain" description="CobE/GbiG C-terminal" evidence="1">
    <location>
        <begin position="5"/>
        <end position="129"/>
    </location>
</feature>
<dbReference type="PANTHER" id="PTHR37477:SF1">
    <property type="entry name" value="COBALT-PRECORRIN-5A HYDROLASE"/>
    <property type="match status" value="1"/>
</dbReference>
<name>A0A011N2P2_9PROT</name>
<dbReference type="InterPro" id="IPR036518">
    <property type="entry name" value="CobE/GbiG_C_sf"/>
</dbReference>
<dbReference type="InterPro" id="IPR002750">
    <property type="entry name" value="CobE/GbiG_C"/>
</dbReference>
<protein>
    <submittedName>
        <fullName evidence="2">Cobalamin biosynthesis protein CbiG</fullName>
    </submittedName>
</protein>
<evidence type="ECO:0000313" key="2">
    <source>
        <dbReference type="EMBL" id="EXI69161.1"/>
    </source>
</evidence>
<dbReference type="EMBL" id="JFAX01000002">
    <property type="protein sequence ID" value="EXI69161.1"/>
    <property type="molecule type" value="Genomic_DNA"/>
</dbReference>
<reference evidence="2" key="1">
    <citation type="submission" date="2014-02" db="EMBL/GenBank/DDBJ databases">
        <title>Expanding our view of genomic diversity in Candidatus Accumulibacter clades.</title>
        <authorList>
            <person name="Skennerton C.T."/>
            <person name="Barr J.J."/>
            <person name="Slater F.R."/>
            <person name="Bond P.L."/>
            <person name="Tyson G.W."/>
        </authorList>
    </citation>
    <scope>NUCLEOTIDE SEQUENCE [LARGE SCALE GENOMIC DNA]</scope>
</reference>
<dbReference type="GO" id="GO:0009236">
    <property type="term" value="P:cobalamin biosynthetic process"/>
    <property type="evidence" value="ECO:0007669"/>
    <property type="project" value="InterPro"/>
</dbReference>
<accession>A0A011N2P2</accession>
<dbReference type="AlphaFoldDB" id="A0A011N2P2"/>
<dbReference type="Pfam" id="PF01890">
    <property type="entry name" value="CbiG_C"/>
    <property type="match status" value="1"/>
</dbReference>
<proteinExistence type="predicted"/>
<keyword evidence="3" id="KW-1185">Reference proteome</keyword>
<gene>
    <name evidence="2" type="ORF">AW08_00368</name>
</gene>
<evidence type="ECO:0000313" key="3">
    <source>
        <dbReference type="Proteomes" id="UP000020218"/>
    </source>
</evidence>
<evidence type="ECO:0000259" key="1">
    <source>
        <dbReference type="Pfam" id="PF01890"/>
    </source>
</evidence>
<dbReference type="STRING" id="1454001.AW08_00368"/>